<dbReference type="SUPFAM" id="SSF47336">
    <property type="entry name" value="ACP-like"/>
    <property type="match status" value="1"/>
</dbReference>
<dbReference type="Gene3D" id="1.10.1200.10">
    <property type="entry name" value="ACP-like"/>
    <property type="match status" value="1"/>
</dbReference>
<protein>
    <submittedName>
        <fullName evidence="2">Acyl carrier protein</fullName>
    </submittedName>
</protein>
<feature type="domain" description="Carrier" evidence="1">
    <location>
        <begin position="23"/>
        <end position="81"/>
    </location>
</feature>
<reference evidence="2 3" key="1">
    <citation type="journal article" date="2007" name="Genome Res.">
        <title>Genome characteristics of facultatively symbiotic Frankia sp. strains reflect host range and host plant biogeography.</title>
        <authorList>
            <person name="Normand P."/>
            <person name="Lapierre P."/>
            <person name="Tisa L.S."/>
            <person name="Gogarten J.P."/>
            <person name="Alloisio N."/>
            <person name="Bagnarol E."/>
            <person name="Bassi C.A."/>
            <person name="Berry A.M."/>
            <person name="Bickhart D.M."/>
            <person name="Choisne N."/>
            <person name="Couloux A."/>
            <person name="Cournoyer B."/>
            <person name="Cruveiller S."/>
            <person name="Daubin V."/>
            <person name="Demange N."/>
            <person name="Francino M.P."/>
            <person name="Goltsman E."/>
            <person name="Huang Y."/>
            <person name="Kopp O.R."/>
            <person name="Labarre L."/>
            <person name="Lapidus A."/>
            <person name="Lavire C."/>
            <person name="Marechal J."/>
            <person name="Martinez M."/>
            <person name="Mastronunzio J.E."/>
            <person name="Mullin B.C."/>
            <person name="Niemann J."/>
            <person name="Pujic P."/>
            <person name="Rawnsley T."/>
            <person name="Rouy Z."/>
            <person name="Schenowitz C."/>
            <person name="Sellstedt A."/>
            <person name="Tavares F."/>
            <person name="Tomkins J.P."/>
            <person name="Vallenet D."/>
            <person name="Valverde C."/>
            <person name="Wall L.G."/>
            <person name="Wang Y."/>
            <person name="Medigue C."/>
            <person name="Benson D.R."/>
        </authorList>
    </citation>
    <scope>NUCLEOTIDE SEQUENCE [LARGE SCALE GENOMIC DNA]</scope>
    <source>
        <strain evidence="3">DSM 45986 / CECT 9034 / ACN14a</strain>
    </source>
</reference>
<dbReference type="OrthoDB" id="3785691at2"/>
<evidence type="ECO:0000259" key="1">
    <source>
        <dbReference type="Pfam" id="PF00550"/>
    </source>
</evidence>
<gene>
    <name evidence="2" type="ordered locus">FRAAL2912</name>
</gene>
<name>Q0RLP8_FRAAA</name>
<dbReference type="HOGENOM" id="CLU_166206_0_0_11"/>
<keyword evidence="3" id="KW-1185">Reference proteome</keyword>
<proteinExistence type="predicted"/>
<dbReference type="STRING" id="326424.FRAAL2912"/>
<dbReference type="InterPro" id="IPR036736">
    <property type="entry name" value="ACP-like_sf"/>
</dbReference>
<evidence type="ECO:0000313" key="3">
    <source>
        <dbReference type="Proteomes" id="UP000000657"/>
    </source>
</evidence>
<accession>Q0RLP8</accession>
<evidence type="ECO:0000313" key="2">
    <source>
        <dbReference type="EMBL" id="CAJ61556.1"/>
    </source>
</evidence>
<dbReference type="Pfam" id="PF00550">
    <property type="entry name" value="PP-binding"/>
    <property type="match status" value="1"/>
</dbReference>
<dbReference type="EMBL" id="CT573213">
    <property type="protein sequence ID" value="CAJ61556.1"/>
    <property type="molecule type" value="Genomic_DNA"/>
</dbReference>
<dbReference type="InterPro" id="IPR009081">
    <property type="entry name" value="PP-bd_ACP"/>
</dbReference>
<dbReference type="KEGG" id="fal:FRAAL2912"/>
<dbReference type="eggNOG" id="COG0236">
    <property type="taxonomic scope" value="Bacteria"/>
</dbReference>
<dbReference type="Proteomes" id="UP000000657">
    <property type="component" value="Chromosome"/>
</dbReference>
<sequence>MTHDDELSGTLLAEIGAMIARILEKYGLGDVRVEMTTAFHDDLEMESIDLVTLGGMLAERYGENVSLAEFLAEKDLTEVIALTVGDIVAFVRSRLGAPAGVD</sequence>
<organism evidence="2 3">
    <name type="scientific">Frankia alni (strain DSM 45986 / CECT 9034 / ACN14a)</name>
    <dbReference type="NCBI Taxonomy" id="326424"/>
    <lineage>
        <taxon>Bacteria</taxon>
        <taxon>Bacillati</taxon>
        <taxon>Actinomycetota</taxon>
        <taxon>Actinomycetes</taxon>
        <taxon>Frankiales</taxon>
        <taxon>Frankiaceae</taxon>
        <taxon>Frankia</taxon>
    </lineage>
</organism>
<dbReference type="RefSeq" id="WP_011604058.1">
    <property type="nucleotide sequence ID" value="NC_008278.1"/>
</dbReference>
<dbReference type="AlphaFoldDB" id="Q0RLP8"/>